<evidence type="ECO:0000256" key="6">
    <source>
        <dbReference type="SAM" id="SignalP"/>
    </source>
</evidence>
<sequence length="366" mass="36752">MKLNRLAQLGAVAAVTALALTGCAANEPNAAPADDTGAETPSLSGTLNATGASSQDAAQQAWVAAFQTANTATTINYQATGSGVGRDNFLSGGQSYIGSDRAFNDEEIAEGGFGSCATDAIVEIPVYISPVAIIFNLEGVDTLNLDATTVGQIFNGDIANWNDPAIAADNPDATLPDLAISPVHRSDPSGTSEIFTDYLAAVAPDAWPHEPSDEWPLSSGEAAQGTSGVVSAVNGGAGTIGYADASQAGGLGTVAIKVGDEFVPYSSEAAAALVDASPLVEGRGAGDLVFDVDPAAAPAGSYPIALVSYLIACEEYEDAAAAELVSAYFEFVVSAEGQDVAAEAAGSAPLSDSLREQINAAIALIG</sequence>
<dbReference type="PANTHER" id="PTHR42996">
    <property type="entry name" value="PHOSPHATE-BINDING PROTEIN PSTS"/>
    <property type="match status" value="1"/>
</dbReference>
<keyword evidence="9" id="KW-1185">Reference proteome</keyword>
<evidence type="ECO:0000256" key="5">
    <source>
        <dbReference type="SAM" id="MobiDB-lite"/>
    </source>
</evidence>
<dbReference type="InterPro" id="IPR005673">
    <property type="entry name" value="ABC_phos-bd_PstS"/>
</dbReference>
<dbReference type="GO" id="GO:0043190">
    <property type="term" value="C:ATP-binding cassette (ABC) transporter complex"/>
    <property type="evidence" value="ECO:0007669"/>
    <property type="project" value="InterPro"/>
</dbReference>
<dbReference type="InterPro" id="IPR050962">
    <property type="entry name" value="Phosphate-bind_PstS"/>
</dbReference>
<name>A0AA40SLU0_9MICO</name>
<feature type="compositionally biased region" description="Polar residues" evidence="5">
    <location>
        <begin position="39"/>
        <end position="50"/>
    </location>
</feature>
<protein>
    <recommendedName>
        <fullName evidence="4">Phosphate-binding protein</fullName>
    </recommendedName>
</protein>
<dbReference type="InterPro" id="IPR024370">
    <property type="entry name" value="PBP_domain"/>
</dbReference>
<evidence type="ECO:0000313" key="8">
    <source>
        <dbReference type="EMBL" id="MBB4138465.1"/>
    </source>
</evidence>
<accession>A0AA40SLU0</accession>
<feature type="region of interest" description="Disordered" evidence="5">
    <location>
        <begin position="30"/>
        <end position="50"/>
    </location>
</feature>
<keyword evidence="3 4" id="KW-0592">Phosphate transport</keyword>
<feature type="chain" id="PRO_5041370352" description="Phosphate-binding protein" evidence="6">
    <location>
        <begin position="25"/>
        <end position="366"/>
    </location>
</feature>
<dbReference type="Proteomes" id="UP000549113">
    <property type="component" value="Unassembled WGS sequence"/>
</dbReference>
<dbReference type="AlphaFoldDB" id="A0AA40SLU0"/>
<dbReference type="EMBL" id="JACIFH010000001">
    <property type="protein sequence ID" value="MBB4138465.1"/>
    <property type="molecule type" value="Genomic_DNA"/>
</dbReference>
<organism evidence="8 9">
    <name type="scientific">Microbacterium invictum</name>
    <dbReference type="NCBI Taxonomy" id="515415"/>
    <lineage>
        <taxon>Bacteria</taxon>
        <taxon>Bacillati</taxon>
        <taxon>Actinomycetota</taxon>
        <taxon>Actinomycetes</taxon>
        <taxon>Micrococcales</taxon>
        <taxon>Microbacteriaceae</taxon>
        <taxon>Microbacterium</taxon>
    </lineage>
</organism>
<gene>
    <name evidence="8" type="ORF">BKA10_000259</name>
</gene>
<reference evidence="8 9" key="1">
    <citation type="submission" date="2020-08" db="EMBL/GenBank/DDBJ databases">
        <title>Sequencing the genomes of 1000 actinobacteria strains.</title>
        <authorList>
            <person name="Klenk H.-P."/>
        </authorList>
    </citation>
    <scope>NUCLEOTIDE SEQUENCE [LARGE SCALE GENOMIC DNA]</scope>
    <source>
        <strain evidence="8 9">DSM 19600</strain>
    </source>
</reference>
<evidence type="ECO:0000256" key="2">
    <source>
        <dbReference type="ARBA" id="ARBA00022448"/>
    </source>
</evidence>
<dbReference type="GO" id="GO:0042301">
    <property type="term" value="F:phosphate ion binding"/>
    <property type="evidence" value="ECO:0007669"/>
    <property type="project" value="InterPro"/>
</dbReference>
<comment type="caution">
    <text evidence="8">The sequence shown here is derived from an EMBL/GenBank/DDBJ whole genome shotgun (WGS) entry which is preliminary data.</text>
</comment>
<keyword evidence="2 4" id="KW-0813">Transport</keyword>
<dbReference type="PROSITE" id="PS51257">
    <property type="entry name" value="PROKAR_LIPOPROTEIN"/>
    <property type="match status" value="1"/>
</dbReference>
<keyword evidence="6" id="KW-0732">Signal</keyword>
<dbReference type="Pfam" id="PF12849">
    <property type="entry name" value="PBP_like_2"/>
    <property type="match status" value="1"/>
</dbReference>
<dbReference type="Gene3D" id="3.40.190.10">
    <property type="entry name" value="Periplasmic binding protein-like II"/>
    <property type="match status" value="2"/>
</dbReference>
<evidence type="ECO:0000256" key="4">
    <source>
        <dbReference type="PIRNR" id="PIRNR002756"/>
    </source>
</evidence>
<evidence type="ECO:0000256" key="3">
    <source>
        <dbReference type="ARBA" id="ARBA00022592"/>
    </source>
</evidence>
<dbReference type="GO" id="GO:0035435">
    <property type="term" value="P:phosphate ion transmembrane transport"/>
    <property type="evidence" value="ECO:0007669"/>
    <property type="project" value="InterPro"/>
</dbReference>
<dbReference type="PANTHER" id="PTHR42996:SF1">
    <property type="entry name" value="PHOSPHATE-BINDING PROTEIN PSTS"/>
    <property type="match status" value="1"/>
</dbReference>
<comment type="similarity">
    <text evidence="1 4">Belongs to the PstS family.</text>
</comment>
<evidence type="ECO:0000256" key="1">
    <source>
        <dbReference type="ARBA" id="ARBA00008725"/>
    </source>
</evidence>
<dbReference type="SUPFAM" id="SSF53850">
    <property type="entry name" value="Periplasmic binding protein-like II"/>
    <property type="match status" value="1"/>
</dbReference>
<evidence type="ECO:0000313" key="9">
    <source>
        <dbReference type="Proteomes" id="UP000549113"/>
    </source>
</evidence>
<feature type="signal peptide" evidence="6">
    <location>
        <begin position="1"/>
        <end position="24"/>
    </location>
</feature>
<dbReference type="RefSeq" id="WP_183498235.1">
    <property type="nucleotide sequence ID" value="NZ_BAABCO010000003.1"/>
</dbReference>
<evidence type="ECO:0000259" key="7">
    <source>
        <dbReference type="Pfam" id="PF12849"/>
    </source>
</evidence>
<feature type="domain" description="PBP" evidence="7">
    <location>
        <begin position="38"/>
        <end position="336"/>
    </location>
</feature>
<proteinExistence type="inferred from homology"/>
<dbReference type="PIRSF" id="PIRSF002756">
    <property type="entry name" value="PstS"/>
    <property type="match status" value="1"/>
</dbReference>
<dbReference type="CDD" id="cd13565">
    <property type="entry name" value="PBP2_PstS"/>
    <property type="match status" value="1"/>
</dbReference>